<evidence type="ECO:0000256" key="7">
    <source>
        <dbReference type="PROSITE-ProRule" id="PRU00302"/>
    </source>
</evidence>
<evidence type="ECO:0000256" key="5">
    <source>
        <dbReference type="ARBA" id="ARBA00023157"/>
    </source>
</evidence>
<comment type="caution">
    <text evidence="7">Lacks conserved residue(s) required for the propagation of feature annotation.</text>
</comment>
<evidence type="ECO:0000313" key="11">
    <source>
        <dbReference type="Proteomes" id="UP000828390"/>
    </source>
</evidence>
<keyword evidence="5 7" id="KW-1015">Disulfide bond</keyword>
<keyword evidence="2" id="KW-0732">Signal</keyword>
<evidence type="ECO:0000256" key="3">
    <source>
        <dbReference type="ARBA" id="ARBA00022737"/>
    </source>
</evidence>
<keyword evidence="3" id="KW-0677">Repeat</keyword>
<dbReference type="PANTHER" id="PTHR45656">
    <property type="entry name" value="PROTEIN CBR-CLEC-78"/>
    <property type="match status" value="1"/>
</dbReference>
<evidence type="ECO:0000256" key="1">
    <source>
        <dbReference type="ARBA" id="ARBA00004370"/>
    </source>
</evidence>
<organism evidence="10 11">
    <name type="scientific">Dreissena polymorpha</name>
    <name type="common">Zebra mussel</name>
    <name type="synonym">Mytilus polymorpha</name>
    <dbReference type="NCBI Taxonomy" id="45954"/>
    <lineage>
        <taxon>Eukaryota</taxon>
        <taxon>Metazoa</taxon>
        <taxon>Spiralia</taxon>
        <taxon>Lophotrochozoa</taxon>
        <taxon>Mollusca</taxon>
        <taxon>Bivalvia</taxon>
        <taxon>Autobranchia</taxon>
        <taxon>Heteroconchia</taxon>
        <taxon>Euheterodonta</taxon>
        <taxon>Imparidentia</taxon>
        <taxon>Neoheterodontei</taxon>
        <taxon>Myida</taxon>
        <taxon>Dreissenoidea</taxon>
        <taxon>Dreissenidae</taxon>
        <taxon>Dreissena</taxon>
    </lineage>
</organism>
<evidence type="ECO:0000256" key="6">
    <source>
        <dbReference type="ARBA" id="ARBA00023180"/>
    </source>
</evidence>
<reference evidence="10" key="1">
    <citation type="journal article" date="2019" name="bioRxiv">
        <title>The Genome of the Zebra Mussel, Dreissena polymorpha: A Resource for Invasive Species Research.</title>
        <authorList>
            <person name="McCartney M.A."/>
            <person name="Auch B."/>
            <person name="Kono T."/>
            <person name="Mallez S."/>
            <person name="Zhang Y."/>
            <person name="Obille A."/>
            <person name="Becker A."/>
            <person name="Abrahante J.E."/>
            <person name="Garbe J."/>
            <person name="Badalamenti J.P."/>
            <person name="Herman A."/>
            <person name="Mangelson H."/>
            <person name="Liachko I."/>
            <person name="Sullivan S."/>
            <person name="Sone E.D."/>
            <person name="Koren S."/>
            <person name="Silverstein K.A.T."/>
            <person name="Beckman K.B."/>
            <person name="Gohl D.M."/>
        </authorList>
    </citation>
    <scope>NUCLEOTIDE SEQUENCE</scope>
    <source>
        <strain evidence="10">Duluth1</strain>
        <tissue evidence="10">Whole animal</tissue>
    </source>
</reference>
<dbReference type="Proteomes" id="UP000828390">
    <property type="component" value="Unassembled WGS sequence"/>
</dbReference>
<dbReference type="InterPro" id="IPR000436">
    <property type="entry name" value="Sushi_SCR_CCP_dom"/>
</dbReference>
<keyword evidence="4" id="KW-0472">Membrane</keyword>
<protein>
    <recommendedName>
        <fullName evidence="9">Sushi domain-containing protein</fullName>
    </recommendedName>
</protein>
<dbReference type="SMART" id="SM00032">
    <property type="entry name" value="CCP"/>
    <property type="match status" value="1"/>
</dbReference>
<reference evidence="10" key="2">
    <citation type="submission" date="2020-11" db="EMBL/GenBank/DDBJ databases">
        <authorList>
            <person name="McCartney M.A."/>
            <person name="Auch B."/>
            <person name="Kono T."/>
            <person name="Mallez S."/>
            <person name="Becker A."/>
            <person name="Gohl D.M."/>
            <person name="Silverstein K.A.T."/>
            <person name="Koren S."/>
            <person name="Bechman K.B."/>
            <person name="Herman A."/>
            <person name="Abrahante J.E."/>
            <person name="Garbe J."/>
        </authorList>
    </citation>
    <scope>NUCLEOTIDE SEQUENCE</scope>
    <source>
        <strain evidence="10">Duluth1</strain>
        <tissue evidence="10">Whole animal</tissue>
    </source>
</reference>
<dbReference type="Pfam" id="PF00084">
    <property type="entry name" value="Sushi"/>
    <property type="match status" value="1"/>
</dbReference>
<keyword evidence="11" id="KW-1185">Reference proteome</keyword>
<keyword evidence="6" id="KW-0325">Glycoprotein</keyword>
<comment type="caution">
    <text evidence="10">The sequence shown here is derived from an EMBL/GenBank/DDBJ whole genome shotgun (WGS) entry which is preliminary data.</text>
</comment>
<evidence type="ECO:0000259" key="9">
    <source>
        <dbReference type="PROSITE" id="PS50923"/>
    </source>
</evidence>
<dbReference type="CDD" id="cd00033">
    <property type="entry name" value="CCP"/>
    <property type="match status" value="1"/>
</dbReference>
<gene>
    <name evidence="10" type="ORF">DPMN_051748</name>
</gene>
<dbReference type="AlphaFoldDB" id="A0A9D4CIE5"/>
<dbReference type="SUPFAM" id="SSF57535">
    <property type="entry name" value="Complement control module/SCR domain"/>
    <property type="match status" value="1"/>
</dbReference>
<evidence type="ECO:0000313" key="10">
    <source>
        <dbReference type="EMBL" id="KAH3725895.1"/>
    </source>
</evidence>
<sequence>MNFSSDCGAPPAPTNGIVDTSEDTTYQSVVSYSCKAGFVLNGIIERTCLADRTWTNEAPTCDRISKCFGAVSLLLSNDFKSVNWLLKYTKY</sequence>
<feature type="region of interest" description="Disordered" evidence="8">
    <location>
        <begin position="1"/>
        <end position="20"/>
    </location>
</feature>
<evidence type="ECO:0000256" key="8">
    <source>
        <dbReference type="SAM" id="MobiDB-lite"/>
    </source>
</evidence>
<feature type="domain" description="Sushi" evidence="9">
    <location>
        <begin position="5"/>
        <end position="63"/>
    </location>
</feature>
<name>A0A9D4CIE5_DREPO</name>
<comment type="subcellular location">
    <subcellularLocation>
        <location evidence="1">Membrane</location>
    </subcellularLocation>
</comment>
<dbReference type="PROSITE" id="PS50923">
    <property type="entry name" value="SUSHI"/>
    <property type="match status" value="1"/>
</dbReference>
<feature type="disulfide bond" evidence="7">
    <location>
        <begin position="34"/>
        <end position="61"/>
    </location>
</feature>
<evidence type="ECO:0000256" key="2">
    <source>
        <dbReference type="ARBA" id="ARBA00022729"/>
    </source>
</evidence>
<proteinExistence type="predicted"/>
<accession>A0A9D4CIE5</accession>
<dbReference type="EMBL" id="JAIWYP010000012">
    <property type="protein sequence ID" value="KAH3725895.1"/>
    <property type="molecule type" value="Genomic_DNA"/>
</dbReference>
<dbReference type="GO" id="GO:0016020">
    <property type="term" value="C:membrane"/>
    <property type="evidence" value="ECO:0007669"/>
    <property type="project" value="UniProtKB-SubCell"/>
</dbReference>
<dbReference type="FunFam" id="2.10.70.10:FF:000011">
    <property type="entry name" value="CUB and sushi domain-containing protein 3 isoform A"/>
    <property type="match status" value="1"/>
</dbReference>
<dbReference type="Gene3D" id="2.10.70.10">
    <property type="entry name" value="Complement Module, domain 1"/>
    <property type="match status" value="1"/>
</dbReference>
<dbReference type="InterPro" id="IPR035976">
    <property type="entry name" value="Sushi/SCR/CCP_sf"/>
</dbReference>
<dbReference type="PANTHER" id="PTHR45656:SF4">
    <property type="entry name" value="PROTEIN CBR-CLEC-78"/>
    <property type="match status" value="1"/>
</dbReference>
<keyword evidence="7" id="KW-0768">Sushi</keyword>
<evidence type="ECO:0000256" key="4">
    <source>
        <dbReference type="ARBA" id="ARBA00023136"/>
    </source>
</evidence>
<dbReference type="InterPro" id="IPR051277">
    <property type="entry name" value="SEZ6_CSMD_C4BPB_Regulators"/>
</dbReference>